<comment type="caution">
    <text evidence="2">The sequence shown here is derived from an EMBL/GenBank/DDBJ whole genome shotgun (WGS) entry which is preliminary data.</text>
</comment>
<protein>
    <submittedName>
        <fullName evidence="2">Uncharacterized protein</fullName>
    </submittedName>
</protein>
<name>A0A6P0C9Q4_9RHOB</name>
<feature type="transmembrane region" description="Helical" evidence="1">
    <location>
        <begin position="12"/>
        <end position="36"/>
    </location>
</feature>
<sequence length="80" mass="8803">MKQSKEEKIKYVSTALMALGLGSFFGAGLSLLLSTSADAEDFYFVILFGSLFTLVGVWSIKQGHDHLDLLDDSDGDKKER</sequence>
<reference evidence="2 3" key="1">
    <citation type="submission" date="2020-01" db="EMBL/GenBank/DDBJ databases">
        <title>Sulfitobacter sediminilitoris sp. nov., isolated from a tidal flat.</title>
        <authorList>
            <person name="Park S."/>
            <person name="Yoon J.-H."/>
        </authorList>
    </citation>
    <scope>NUCLEOTIDE SEQUENCE [LARGE SCALE GENOMIC DNA]</scope>
    <source>
        <strain evidence="2 3">JBTF-M27</strain>
    </source>
</reference>
<dbReference type="Proteomes" id="UP000468591">
    <property type="component" value="Unassembled WGS sequence"/>
</dbReference>
<keyword evidence="1" id="KW-1133">Transmembrane helix</keyword>
<dbReference type="AlphaFoldDB" id="A0A6P0C9Q4"/>
<keyword evidence="1" id="KW-0472">Membrane</keyword>
<accession>A0A6P0C9Q4</accession>
<organism evidence="2 3">
    <name type="scientific">Sulfitobacter sediminilitoris</name>
    <dbReference type="NCBI Taxonomy" id="2698830"/>
    <lineage>
        <taxon>Bacteria</taxon>
        <taxon>Pseudomonadati</taxon>
        <taxon>Pseudomonadota</taxon>
        <taxon>Alphaproteobacteria</taxon>
        <taxon>Rhodobacterales</taxon>
        <taxon>Roseobacteraceae</taxon>
        <taxon>Sulfitobacter</taxon>
    </lineage>
</organism>
<evidence type="ECO:0000313" key="3">
    <source>
        <dbReference type="Proteomes" id="UP000468591"/>
    </source>
</evidence>
<keyword evidence="3" id="KW-1185">Reference proteome</keyword>
<evidence type="ECO:0000256" key="1">
    <source>
        <dbReference type="SAM" id="Phobius"/>
    </source>
</evidence>
<dbReference type="RefSeq" id="WP_164353079.1">
    <property type="nucleotide sequence ID" value="NZ_JAABNT010000003.1"/>
</dbReference>
<keyword evidence="1" id="KW-0812">Transmembrane</keyword>
<proteinExistence type="predicted"/>
<gene>
    <name evidence="2" type="ORF">GV827_07025</name>
</gene>
<dbReference type="EMBL" id="JAABNT010000003">
    <property type="protein sequence ID" value="NEK22150.1"/>
    <property type="molecule type" value="Genomic_DNA"/>
</dbReference>
<evidence type="ECO:0000313" key="2">
    <source>
        <dbReference type="EMBL" id="NEK22150.1"/>
    </source>
</evidence>
<feature type="transmembrane region" description="Helical" evidence="1">
    <location>
        <begin position="42"/>
        <end position="60"/>
    </location>
</feature>